<comment type="caution">
    <text evidence="1">The sequence shown here is derived from an EMBL/GenBank/DDBJ whole genome shotgun (WGS) entry which is preliminary data.</text>
</comment>
<name>A0ABY2JD94_9MICO</name>
<proteinExistence type="predicted"/>
<keyword evidence="2" id="KW-1185">Reference proteome</keyword>
<reference evidence="1 2" key="1">
    <citation type="submission" date="2019-03" db="EMBL/GenBank/DDBJ databases">
        <title>Genomics of glacier-inhabiting Cryobacterium strains.</title>
        <authorList>
            <person name="Liu Q."/>
            <person name="Xin Y.-H."/>
        </authorList>
    </citation>
    <scope>NUCLEOTIDE SEQUENCE [LARGE SCALE GENOMIC DNA]</scope>
    <source>
        <strain evidence="1 2">TMT4-23</strain>
    </source>
</reference>
<dbReference type="EMBL" id="SOGJ01000003">
    <property type="protein sequence ID" value="TFD01974.1"/>
    <property type="molecule type" value="Genomic_DNA"/>
</dbReference>
<gene>
    <name evidence="1" type="ORF">E3O65_00270</name>
</gene>
<dbReference type="RefSeq" id="WP_134361756.1">
    <property type="nucleotide sequence ID" value="NZ_SOGJ01000003.1"/>
</dbReference>
<evidence type="ECO:0000313" key="1">
    <source>
        <dbReference type="EMBL" id="TFD01974.1"/>
    </source>
</evidence>
<sequence>MQEAALADGVVTHDDYESGYRRYVGCLSAAGYAIIDSGVQYDVHSFGVPAEAVVSGDDDRCYTSEFKNLDIEWQISHEDSSKTAKLIADCLSASGIAPLTTMDEMNRQLNENDMTFDQCAQTTP</sequence>
<evidence type="ECO:0000313" key="2">
    <source>
        <dbReference type="Proteomes" id="UP000298355"/>
    </source>
</evidence>
<accession>A0ABY2JD94</accession>
<dbReference type="Proteomes" id="UP000298355">
    <property type="component" value="Unassembled WGS sequence"/>
</dbReference>
<protein>
    <submittedName>
        <fullName evidence="1">Uncharacterized protein</fullName>
    </submittedName>
</protein>
<organism evidence="1 2">
    <name type="scientific">Cryobacterium breve</name>
    <dbReference type="NCBI Taxonomy" id="1259258"/>
    <lineage>
        <taxon>Bacteria</taxon>
        <taxon>Bacillati</taxon>
        <taxon>Actinomycetota</taxon>
        <taxon>Actinomycetes</taxon>
        <taxon>Micrococcales</taxon>
        <taxon>Microbacteriaceae</taxon>
        <taxon>Cryobacterium</taxon>
    </lineage>
</organism>